<name>A0A9P0QNI7_9ASCO</name>
<dbReference type="PANTHER" id="PTHR12192:SF2">
    <property type="entry name" value="GLUTATHIONE-SPECIFIC GAMMA-GLUTAMYLCYCLOTRANSFERASE 2"/>
    <property type="match status" value="1"/>
</dbReference>
<dbReference type="InterPro" id="IPR006840">
    <property type="entry name" value="ChaC"/>
</dbReference>
<accession>A0A9P0QNI7</accession>
<dbReference type="GO" id="GO:0006751">
    <property type="term" value="P:glutathione catabolic process"/>
    <property type="evidence" value="ECO:0007669"/>
    <property type="project" value="InterPro"/>
</dbReference>
<dbReference type="OrthoDB" id="1933483at2759"/>
<dbReference type="EC" id="4.3.2.7" evidence="1"/>
<dbReference type="Pfam" id="PF04752">
    <property type="entry name" value="ChaC"/>
    <property type="match status" value="1"/>
</dbReference>
<dbReference type="GO" id="GO:0005737">
    <property type="term" value="C:cytoplasm"/>
    <property type="evidence" value="ECO:0007669"/>
    <property type="project" value="TreeGrafter"/>
</dbReference>
<gene>
    <name evidence="3" type="ORF">CLIB1423_07S01024</name>
</gene>
<keyword evidence="2" id="KW-0456">Lyase</keyword>
<evidence type="ECO:0000256" key="1">
    <source>
        <dbReference type="ARBA" id="ARBA00012344"/>
    </source>
</evidence>
<evidence type="ECO:0000256" key="2">
    <source>
        <dbReference type="ARBA" id="ARBA00023239"/>
    </source>
</evidence>
<keyword evidence="4" id="KW-1185">Reference proteome</keyword>
<evidence type="ECO:0000313" key="4">
    <source>
        <dbReference type="Proteomes" id="UP000837801"/>
    </source>
</evidence>
<protein>
    <recommendedName>
        <fullName evidence="1">glutathione-specific gamma-glutamylcyclotransferase</fullName>
        <ecNumber evidence="1">4.3.2.7</ecNumber>
    </recommendedName>
</protein>
<reference evidence="3" key="1">
    <citation type="submission" date="2022-03" db="EMBL/GenBank/DDBJ databases">
        <authorList>
            <person name="Legras J.-L."/>
            <person name="Devillers H."/>
            <person name="Grondin C."/>
        </authorList>
    </citation>
    <scope>NUCLEOTIDE SEQUENCE</scope>
    <source>
        <strain evidence="3">CLIB 1423</strain>
    </source>
</reference>
<dbReference type="GO" id="GO:0061928">
    <property type="term" value="F:glutathione specific gamma-glutamylcyclotransferase activity"/>
    <property type="evidence" value="ECO:0007669"/>
    <property type="project" value="UniProtKB-EC"/>
</dbReference>
<dbReference type="CDD" id="cd06661">
    <property type="entry name" value="GGCT_like"/>
    <property type="match status" value="1"/>
</dbReference>
<proteinExistence type="predicted"/>
<sequence>MTSGLWIIGYGSLIFKPPPHTEFRLDGYLKGFVRRFWQSSSDHRGTPESPGRVVTLVSLKDIKANKDLLTSVYTHELRHRSEFDDDADILEDDLKVWGCAYYVAPENAEFVRQYLEVREQDGYTLHNVPFHVTSAIPPSIQSKLKQSETGEYFLESSIYIGTIDNKSFIGPEEPLVTARVISGSRGPSGENSEYLLNLGNAIKELEARSSMKDYYLQQLVTSVLELSK</sequence>
<dbReference type="AlphaFoldDB" id="A0A9P0QNI7"/>
<dbReference type="PANTHER" id="PTHR12192">
    <property type="entry name" value="CATION TRANSPORT PROTEIN CHAC-RELATED"/>
    <property type="match status" value="1"/>
</dbReference>
<organism evidence="3 4">
    <name type="scientific">[Candida] railenensis</name>
    <dbReference type="NCBI Taxonomy" id="45579"/>
    <lineage>
        <taxon>Eukaryota</taxon>
        <taxon>Fungi</taxon>
        <taxon>Dikarya</taxon>
        <taxon>Ascomycota</taxon>
        <taxon>Saccharomycotina</taxon>
        <taxon>Pichiomycetes</taxon>
        <taxon>Debaryomycetaceae</taxon>
        <taxon>Kurtzmaniella</taxon>
    </lineage>
</organism>
<dbReference type="InterPro" id="IPR013024">
    <property type="entry name" value="GGCT-like"/>
</dbReference>
<evidence type="ECO:0000313" key="3">
    <source>
        <dbReference type="EMBL" id="CAH2352504.1"/>
    </source>
</evidence>
<dbReference type="Proteomes" id="UP000837801">
    <property type="component" value="Unassembled WGS sequence"/>
</dbReference>
<comment type="caution">
    <text evidence="3">The sequence shown here is derived from an EMBL/GenBank/DDBJ whole genome shotgun (WGS) entry which is preliminary data.</text>
</comment>
<dbReference type="EMBL" id="CAKXYY010000007">
    <property type="protein sequence ID" value="CAH2352504.1"/>
    <property type="molecule type" value="Genomic_DNA"/>
</dbReference>